<sequence length="135" mass="15151">MDYDDKLSVAMHLFAEILFLFFWILIMLQISHYNASVHDAYGVKVNLLNAFSFVSFQNFESLKLFCKSFLMMLIVLGIHVFSIRTVFSMVQRIVSIILIVLNFILGVILVLTLANPILVAAFFVGVIAAAVASTI</sequence>
<dbReference type="Proteomes" id="UP000076882">
    <property type="component" value="Unassembled WGS sequence"/>
</dbReference>
<comment type="caution">
    <text evidence="1">The sequence shown here is derived from an EMBL/GenBank/DDBJ whole genome shotgun (WGS) entry which is preliminary data.</text>
</comment>
<proteinExistence type="predicted"/>
<organism evidence="1 2">
    <name type="scientific">Lactiplantibacillus plantarum</name>
    <name type="common">Lactobacillus plantarum</name>
    <dbReference type="NCBI Taxonomy" id="1590"/>
    <lineage>
        <taxon>Bacteria</taxon>
        <taxon>Bacillati</taxon>
        <taxon>Bacillota</taxon>
        <taxon>Bacilli</taxon>
        <taxon>Lactobacillales</taxon>
        <taxon>Lactobacillaceae</taxon>
        <taxon>Lactiplantibacillus</taxon>
    </lineage>
</organism>
<dbReference type="PATRIC" id="fig|1590.201.peg.3663"/>
<name>A0A162GL08_LACPN</name>
<dbReference type="RefSeq" id="WP_063489411.1">
    <property type="nucleotide sequence ID" value="NZ_CP028978.1"/>
</dbReference>
<accession>A0A162GL08</accession>
<protein>
    <submittedName>
        <fullName evidence="1">Uncharacterized protein</fullName>
    </submittedName>
</protein>
<dbReference type="AlphaFoldDB" id="A0A162GL08"/>
<gene>
    <name evidence="1" type="ORF">Lp19_0342</name>
</gene>
<evidence type="ECO:0000313" key="1">
    <source>
        <dbReference type="EMBL" id="KZU98342.1"/>
    </source>
</evidence>
<dbReference type="EMBL" id="LUXM01000006">
    <property type="protein sequence ID" value="KZU98342.1"/>
    <property type="molecule type" value="Genomic_DNA"/>
</dbReference>
<evidence type="ECO:0000313" key="2">
    <source>
        <dbReference type="Proteomes" id="UP000076882"/>
    </source>
</evidence>
<reference evidence="1 2" key="1">
    <citation type="submission" date="2016-03" db="EMBL/GenBank/DDBJ databases">
        <title>Comparative genomics of 54 Lactobacillus plantarum strains reveals genomic uncoupling from niche constraints.</title>
        <authorList>
            <person name="Martino M.E."/>
        </authorList>
    </citation>
    <scope>NUCLEOTIDE SEQUENCE [LARGE SCALE GENOMIC DNA]</scope>
    <source>
        <strain evidence="1 2">19.1</strain>
    </source>
</reference>